<dbReference type="Proteomes" id="UP000663844">
    <property type="component" value="Unassembled WGS sequence"/>
</dbReference>
<proteinExistence type="predicted"/>
<evidence type="ECO:0000313" key="5">
    <source>
        <dbReference type="Proteomes" id="UP000663868"/>
    </source>
</evidence>
<dbReference type="EMBL" id="CAJNOG010000610">
    <property type="protein sequence ID" value="CAF1314289.1"/>
    <property type="molecule type" value="Genomic_DNA"/>
</dbReference>
<dbReference type="EMBL" id="CAJOBB010001293">
    <property type="protein sequence ID" value="CAF3836907.1"/>
    <property type="molecule type" value="Genomic_DNA"/>
</dbReference>
<evidence type="ECO:0000313" key="1">
    <source>
        <dbReference type="EMBL" id="CAF1297381.1"/>
    </source>
</evidence>
<dbReference type="EMBL" id="CAJOAZ010001009">
    <property type="protein sequence ID" value="CAF3749230.1"/>
    <property type="molecule type" value="Genomic_DNA"/>
</dbReference>
<name>A0A819DSG5_9BILA</name>
<accession>A0A819DSG5</accession>
<comment type="caution">
    <text evidence="4">The sequence shown here is derived from an EMBL/GenBank/DDBJ whole genome shotgun (WGS) entry which is preliminary data.</text>
</comment>
<protein>
    <submittedName>
        <fullName evidence="4">Uncharacterized protein</fullName>
    </submittedName>
</protein>
<dbReference type="AlphaFoldDB" id="A0A819DSG5"/>
<sequence length="120" mass="14021">MPSAVTKIEGNWKIIDYPKHPECMDCKINIKGHGLDPNMFKLHIHLINDLSCILEHNSKTQVWKISNFFSTKLIGTREQMAKEYDLRKVITSLQKLTVNNEKELIMKTNFGEQIRLERLP</sequence>
<reference evidence="4" key="1">
    <citation type="submission" date="2021-02" db="EMBL/GenBank/DDBJ databases">
        <authorList>
            <person name="Nowell W R."/>
        </authorList>
    </citation>
    <scope>NUCLEOTIDE SEQUENCE</scope>
</reference>
<evidence type="ECO:0000313" key="4">
    <source>
        <dbReference type="EMBL" id="CAF3836907.1"/>
    </source>
</evidence>
<dbReference type="Proteomes" id="UP000663868">
    <property type="component" value="Unassembled WGS sequence"/>
</dbReference>
<dbReference type="Proteomes" id="UP000663845">
    <property type="component" value="Unassembled WGS sequence"/>
</dbReference>
<evidence type="ECO:0000313" key="2">
    <source>
        <dbReference type="EMBL" id="CAF1314289.1"/>
    </source>
</evidence>
<gene>
    <name evidence="1" type="ORF">IZO911_LOCUS33862</name>
    <name evidence="2" type="ORF">JYZ213_LOCUS33035</name>
    <name evidence="4" type="ORF">KXQ929_LOCUS19222</name>
    <name evidence="3" type="ORF">OXD698_LOCUS15353</name>
</gene>
<dbReference type="Proteomes" id="UP000663860">
    <property type="component" value="Unassembled WGS sequence"/>
</dbReference>
<evidence type="ECO:0000313" key="3">
    <source>
        <dbReference type="EMBL" id="CAF3749230.1"/>
    </source>
</evidence>
<dbReference type="EMBL" id="CAJNOE010000641">
    <property type="protein sequence ID" value="CAF1297381.1"/>
    <property type="molecule type" value="Genomic_DNA"/>
</dbReference>
<organism evidence="4 5">
    <name type="scientific">Adineta steineri</name>
    <dbReference type="NCBI Taxonomy" id="433720"/>
    <lineage>
        <taxon>Eukaryota</taxon>
        <taxon>Metazoa</taxon>
        <taxon>Spiralia</taxon>
        <taxon>Gnathifera</taxon>
        <taxon>Rotifera</taxon>
        <taxon>Eurotatoria</taxon>
        <taxon>Bdelloidea</taxon>
        <taxon>Adinetida</taxon>
        <taxon>Adinetidae</taxon>
        <taxon>Adineta</taxon>
    </lineage>
</organism>